<dbReference type="GO" id="GO:0006364">
    <property type="term" value="P:rRNA processing"/>
    <property type="evidence" value="ECO:0007669"/>
    <property type="project" value="InterPro"/>
</dbReference>
<reference evidence="6" key="1">
    <citation type="submission" date="2020-11" db="EMBL/GenBank/DDBJ databases">
        <authorList>
            <person name="Tran Van P."/>
        </authorList>
    </citation>
    <scope>NUCLEOTIDE SEQUENCE</scope>
</reference>
<feature type="domain" description="WDR36/Utp21 C-terminal" evidence="4">
    <location>
        <begin position="707"/>
        <end position="907"/>
    </location>
</feature>
<keyword evidence="1 3" id="KW-0853">WD repeat</keyword>
<dbReference type="AlphaFoldDB" id="A0A7R9LD92"/>
<dbReference type="OrthoDB" id="6497870at2759"/>
<feature type="domain" description="WDR36/Utp21 N-terminal" evidence="5">
    <location>
        <begin position="49"/>
        <end position="314"/>
    </location>
</feature>
<dbReference type="InterPro" id="IPR001680">
    <property type="entry name" value="WD40_rpt"/>
</dbReference>
<evidence type="ECO:0000259" key="5">
    <source>
        <dbReference type="Pfam" id="PF25171"/>
    </source>
</evidence>
<dbReference type="GO" id="GO:0034388">
    <property type="term" value="C:Pwp2p-containing subcomplex of 90S preribosome"/>
    <property type="evidence" value="ECO:0007669"/>
    <property type="project" value="TreeGrafter"/>
</dbReference>
<evidence type="ECO:0000256" key="1">
    <source>
        <dbReference type="ARBA" id="ARBA00022574"/>
    </source>
</evidence>
<evidence type="ECO:0000256" key="2">
    <source>
        <dbReference type="ARBA" id="ARBA00022737"/>
    </source>
</evidence>
<dbReference type="GO" id="GO:0032040">
    <property type="term" value="C:small-subunit processome"/>
    <property type="evidence" value="ECO:0007669"/>
    <property type="project" value="InterPro"/>
</dbReference>
<evidence type="ECO:0000259" key="4">
    <source>
        <dbReference type="Pfam" id="PF04192"/>
    </source>
</evidence>
<dbReference type="PANTHER" id="PTHR22840:SF12">
    <property type="entry name" value="WD REPEAT-CONTAINING PROTEIN 36"/>
    <property type="match status" value="1"/>
</dbReference>
<dbReference type="PANTHER" id="PTHR22840">
    <property type="entry name" value="WD REPEAT-CONTAINING PROTEIN 36"/>
    <property type="match status" value="1"/>
</dbReference>
<dbReference type="Proteomes" id="UP000728032">
    <property type="component" value="Unassembled WGS sequence"/>
</dbReference>
<dbReference type="InterPro" id="IPR019775">
    <property type="entry name" value="WD40_repeat_CS"/>
</dbReference>
<evidence type="ECO:0008006" key="8">
    <source>
        <dbReference type="Google" id="ProtNLM"/>
    </source>
</evidence>
<name>A0A7R9LD92_9ACAR</name>
<dbReference type="InterPro" id="IPR059157">
    <property type="entry name" value="WDR36-Utp21_N"/>
</dbReference>
<gene>
    <name evidence="6" type="ORF">ONB1V03_LOCUS1269</name>
</gene>
<dbReference type="EMBL" id="CAJPVJ010000195">
    <property type="protein sequence ID" value="CAG2161665.1"/>
    <property type="molecule type" value="Genomic_DNA"/>
</dbReference>
<dbReference type="SMART" id="SM00320">
    <property type="entry name" value="WD40"/>
    <property type="match status" value="9"/>
</dbReference>
<evidence type="ECO:0000256" key="3">
    <source>
        <dbReference type="PROSITE-ProRule" id="PRU00221"/>
    </source>
</evidence>
<dbReference type="InterPro" id="IPR036322">
    <property type="entry name" value="WD40_repeat_dom_sf"/>
</dbReference>
<sequence length="1006" mass="114363">MTQEVDNQPMTDPTDTKSKLFEGYKSVGLVSTHVPHIVRYIDKLSQTRVITVSNNTFLVFNHKLKLIETCVAHASDINVLTSDSKYVYTAADNEIFGWKYGHKWKCRSFVGCLQTVEHVLPFGPHLIAIDAENTLRVWEIRTQEQTLTLPFNEESFRMTALIHPSTYINKILIGSAQGALQLWNLRTQTLIHTFKGWQSRVTQLSQAPAIDIVAIGLENGSIYIHNLRIDETLMKFRQEWGSVQCLSFRSDGQPFMVSASMSGHLAVWNLEHKRLESQMRHIHSGQVVGTTFIEREPLLVTNSTDNSLKIWCFDESDSTGRILYQREGHTKPPTRIRFHGFKGQYVLSAGLDSSLRAFSIFSERLNRNLGIASYNRKLSKKKGVRKDTHRMKPIVDFTAETTREKEWDGIAACHRRLNTVTTWSFDNCRMGKHKLLHQRFAGQYNVVALCVCLSSCGNFVTMGYNTGHVDRYNIQSGIHRATYGKRAHASAVRGVASDGLNQFVISGGNDSKLKFWRFNGKGLLGELTLDAPISQLVLHKESSLLAVSLDNFYVNIIDCEMRRPIRVLGPHGNRVTDMCFNNESRWLITSSMDSIIRVWDLPLGLLVDAFRVSTPCVSLSLSPTGEFLATAHSEEVGIYLWANISLYAPITLRPLPQDFEPVLLEMPVIRSDEEEEEEMIESNAVFDGTEDVEQMDTNEDVVYKSPEQLANDLITLSSLPDSKWKNLLCLDLIKKRNKPKEPVHKPENAPFFLPTVAGLEPKFAIEDKDDHKNKDKQIDSHIVDKLKPISMFGKLIITCHENESNYDPLLDLLKTMGPSAIDAEIRSLSTQLNGSPNLLIYFLDAMEATLKTNKDFELIQSYLGLFLKIHTEDIVTNEALKTRCEQLSQMTDELWDRLSKEFNKSLCNKSTNFFVYEIEKQLVRNQCFADFHLLYERRPVLLNEPFVHTPSGDHFAGGLELSAQCCGRGTHHLFDDIRYEYIREKVGVSELLLPLRAVNFGPIPHE</sequence>
<dbReference type="Gene3D" id="2.130.10.10">
    <property type="entry name" value="YVTN repeat-like/Quinoprotein amine dehydrogenase"/>
    <property type="match status" value="2"/>
</dbReference>
<dbReference type="Pfam" id="PF04192">
    <property type="entry name" value="Utp21"/>
    <property type="match status" value="1"/>
</dbReference>
<accession>A0A7R9LD92</accession>
<feature type="repeat" description="WD" evidence="3">
    <location>
        <begin position="568"/>
        <end position="601"/>
    </location>
</feature>
<keyword evidence="2" id="KW-0677">Repeat</keyword>
<dbReference type="PROSITE" id="PS50082">
    <property type="entry name" value="WD_REPEATS_2"/>
    <property type="match status" value="3"/>
</dbReference>
<feature type="repeat" description="WD" evidence="3">
    <location>
        <begin position="485"/>
        <end position="516"/>
    </location>
</feature>
<proteinExistence type="predicted"/>
<feature type="repeat" description="WD" evidence="3">
    <location>
        <begin position="280"/>
        <end position="311"/>
    </location>
</feature>
<dbReference type="Pfam" id="PF25168">
    <property type="entry name" value="Beta-prop_WDR36-Utp21_2nd"/>
    <property type="match status" value="1"/>
</dbReference>
<evidence type="ECO:0000313" key="7">
    <source>
        <dbReference type="Proteomes" id="UP000728032"/>
    </source>
</evidence>
<dbReference type="InterPro" id="IPR007319">
    <property type="entry name" value="WDR36/Utp21_C"/>
</dbReference>
<dbReference type="PROSITE" id="PS50294">
    <property type="entry name" value="WD_REPEATS_REGION"/>
    <property type="match status" value="1"/>
</dbReference>
<keyword evidence="7" id="KW-1185">Reference proteome</keyword>
<evidence type="ECO:0000313" key="6">
    <source>
        <dbReference type="EMBL" id="CAD7638198.1"/>
    </source>
</evidence>
<dbReference type="PROSITE" id="PS00678">
    <property type="entry name" value="WD_REPEATS_1"/>
    <property type="match status" value="1"/>
</dbReference>
<organism evidence="6">
    <name type="scientific">Oppiella nova</name>
    <dbReference type="NCBI Taxonomy" id="334625"/>
    <lineage>
        <taxon>Eukaryota</taxon>
        <taxon>Metazoa</taxon>
        <taxon>Ecdysozoa</taxon>
        <taxon>Arthropoda</taxon>
        <taxon>Chelicerata</taxon>
        <taxon>Arachnida</taxon>
        <taxon>Acari</taxon>
        <taxon>Acariformes</taxon>
        <taxon>Sarcoptiformes</taxon>
        <taxon>Oribatida</taxon>
        <taxon>Brachypylina</taxon>
        <taxon>Oppioidea</taxon>
        <taxon>Oppiidae</taxon>
        <taxon>Oppiella</taxon>
    </lineage>
</organism>
<dbReference type="SUPFAM" id="SSF50978">
    <property type="entry name" value="WD40 repeat-like"/>
    <property type="match status" value="2"/>
</dbReference>
<dbReference type="InterPro" id="IPR015943">
    <property type="entry name" value="WD40/YVTN_repeat-like_dom_sf"/>
</dbReference>
<dbReference type="FunFam" id="2.130.10.10:FF:000109">
    <property type="entry name" value="WD repeat domain 36"/>
    <property type="match status" value="1"/>
</dbReference>
<dbReference type="Pfam" id="PF25171">
    <property type="entry name" value="Beta-prop_WDR36-Utp21_1st"/>
    <property type="match status" value="1"/>
</dbReference>
<dbReference type="EMBL" id="OC915020">
    <property type="protein sequence ID" value="CAD7638198.1"/>
    <property type="molecule type" value="Genomic_DNA"/>
</dbReference>
<protein>
    <recommendedName>
        <fullName evidence="8">WD repeat-containing protein 36</fullName>
    </recommendedName>
</protein>